<protein>
    <submittedName>
        <fullName evidence="2">Uncharacterized protein</fullName>
    </submittedName>
</protein>
<organism evidence="2 3">
    <name type="scientific">Legionella nautarum</name>
    <dbReference type="NCBI Taxonomy" id="45070"/>
    <lineage>
        <taxon>Bacteria</taxon>
        <taxon>Pseudomonadati</taxon>
        <taxon>Pseudomonadota</taxon>
        <taxon>Gammaproteobacteria</taxon>
        <taxon>Legionellales</taxon>
        <taxon>Legionellaceae</taxon>
        <taxon>Legionella</taxon>
    </lineage>
</organism>
<evidence type="ECO:0000313" key="2">
    <source>
        <dbReference type="EMBL" id="KTD35760.1"/>
    </source>
</evidence>
<accession>A0A0W0WTW1</accession>
<evidence type="ECO:0000256" key="1">
    <source>
        <dbReference type="SAM" id="Coils"/>
    </source>
</evidence>
<comment type="caution">
    <text evidence="2">The sequence shown here is derived from an EMBL/GenBank/DDBJ whole genome shotgun (WGS) entry which is preliminary data.</text>
</comment>
<name>A0A0W0WTW1_9GAMM</name>
<evidence type="ECO:0000313" key="3">
    <source>
        <dbReference type="Proteomes" id="UP000054725"/>
    </source>
</evidence>
<dbReference type="Proteomes" id="UP000054725">
    <property type="component" value="Unassembled WGS sequence"/>
</dbReference>
<reference evidence="2 3" key="1">
    <citation type="submission" date="2015-11" db="EMBL/GenBank/DDBJ databases">
        <title>Genomic analysis of 38 Legionella species identifies large and diverse effector repertoires.</title>
        <authorList>
            <person name="Burstein D."/>
            <person name="Amaro F."/>
            <person name="Zusman T."/>
            <person name="Lifshitz Z."/>
            <person name="Cohen O."/>
            <person name="Gilbert J.A."/>
            <person name="Pupko T."/>
            <person name="Shuman H.A."/>
            <person name="Segal G."/>
        </authorList>
    </citation>
    <scope>NUCLEOTIDE SEQUENCE [LARGE SCALE GENOMIC DNA]</scope>
    <source>
        <strain evidence="2 3">ATCC 49506</strain>
    </source>
</reference>
<dbReference type="STRING" id="45070.Lnau_0744"/>
<dbReference type="PATRIC" id="fig|45070.6.peg.791"/>
<feature type="coiled-coil region" evidence="1">
    <location>
        <begin position="9"/>
        <end position="36"/>
    </location>
</feature>
<dbReference type="AlphaFoldDB" id="A0A0W0WTW1"/>
<proteinExistence type="predicted"/>
<dbReference type="OrthoDB" id="5651787at2"/>
<dbReference type="RefSeq" id="WP_058503805.1">
    <property type="nucleotide sequence ID" value="NZ_CAAAIF010000001.1"/>
</dbReference>
<keyword evidence="1" id="KW-0175">Coiled coil</keyword>
<sequence length="138" mass="16324">MNKTLIALMNKLSWQLNEVSQALQTITNEQANLQKTDAGLQKQLQKACATTTIIYPEQEISRLHFIMHKQQQSEHLKLEMKELEAQQAQLEERKIRLHTELKMLDRYQEKQQEKALANEISRQQNTIDEWVLQRKELA</sequence>
<dbReference type="EMBL" id="LNYO01000013">
    <property type="protein sequence ID" value="KTD35760.1"/>
    <property type="molecule type" value="Genomic_DNA"/>
</dbReference>
<gene>
    <name evidence="2" type="ORF">Lnau_0744</name>
</gene>
<keyword evidence="3" id="KW-1185">Reference proteome</keyword>
<feature type="coiled-coil region" evidence="1">
    <location>
        <begin position="66"/>
        <end position="100"/>
    </location>
</feature>